<comment type="caution">
    <text evidence="1">The sequence shown here is derived from an EMBL/GenBank/DDBJ whole genome shotgun (WGS) entry which is preliminary data.</text>
</comment>
<dbReference type="Proteomes" id="UP001520140">
    <property type="component" value="Unassembled WGS sequence"/>
</dbReference>
<keyword evidence="2" id="KW-1185">Reference proteome</keyword>
<dbReference type="EMBL" id="JABUKG010000032">
    <property type="protein sequence ID" value="MBY6322948.1"/>
    <property type="molecule type" value="Genomic_DNA"/>
</dbReference>
<name>A0ABS7NY32_9NOCA</name>
<sequence length="108" mass="10675">MPGRRGSVAALVSPNEIAAAAAAVTAEDLAATRAFCFGQARCATGDPDTHVDLLTTLTALGVPAVSGPTDPVLAFADAVDAVPDDAVRGALAALVGTVRLTNVMSETG</sequence>
<reference evidence="1 2" key="1">
    <citation type="submission" date="2020-06" db="EMBL/GenBank/DDBJ databases">
        <title>Taxonomy, biology and ecology of Rhodococcus bacteria occurring in California pistachio and other woody hosts as revealed by genome sequence analyses.</title>
        <authorList>
            <person name="Gai Y."/>
            <person name="Riely B."/>
        </authorList>
    </citation>
    <scope>NUCLEOTIDE SEQUENCE [LARGE SCALE GENOMIC DNA]</scope>
    <source>
        <strain evidence="1 2">BP-284</strain>
    </source>
</reference>
<organism evidence="1 2">
    <name type="scientific">Rhodococcoides kroppenstedtii</name>
    <dbReference type="NCBI Taxonomy" id="293050"/>
    <lineage>
        <taxon>Bacteria</taxon>
        <taxon>Bacillati</taxon>
        <taxon>Actinomycetota</taxon>
        <taxon>Actinomycetes</taxon>
        <taxon>Mycobacteriales</taxon>
        <taxon>Nocardiaceae</taxon>
        <taxon>Rhodococcoides</taxon>
    </lineage>
</organism>
<gene>
    <name evidence="1" type="ORF">HQ605_19210</name>
</gene>
<evidence type="ECO:0000313" key="2">
    <source>
        <dbReference type="Proteomes" id="UP001520140"/>
    </source>
</evidence>
<evidence type="ECO:0000313" key="1">
    <source>
        <dbReference type="EMBL" id="MBY6322948.1"/>
    </source>
</evidence>
<proteinExistence type="predicted"/>
<protein>
    <submittedName>
        <fullName evidence="1">Uncharacterized protein</fullName>
    </submittedName>
</protein>
<accession>A0ABS7NY32</accession>